<evidence type="ECO:0000313" key="2">
    <source>
        <dbReference type="EMBL" id="CAA9473625.1"/>
    </source>
</evidence>
<dbReference type="AlphaFoldDB" id="A0A6J4RH21"/>
<feature type="compositionally biased region" description="Basic and acidic residues" evidence="1">
    <location>
        <begin position="363"/>
        <end position="374"/>
    </location>
</feature>
<feature type="non-terminal residue" evidence="2">
    <location>
        <position position="715"/>
    </location>
</feature>
<name>A0A6J4RH21_9ACTN</name>
<feature type="compositionally biased region" description="Low complexity" evidence="1">
    <location>
        <begin position="289"/>
        <end position="300"/>
    </location>
</feature>
<organism evidence="2">
    <name type="scientific">uncultured Solirubrobacteraceae bacterium</name>
    <dbReference type="NCBI Taxonomy" id="1162706"/>
    <lineage>
        <taxon>Bacteria</taxon>
        <taxon>Bacillati</taxon>
        <taxon>Actinomycetota</taxon>
        <taxon>Thermoleophilia</taxon>
        <taxon>Solirubrobacterales</taxon>
        <taxon>Solirubrobacteraceae</taxon>
        <taxon>environmental samples</taxon>
    </lineage>
</organism>
<proteinExistence type="predicted"/>
<feature type="region of interest" description="Disordered" evidence="1">
    <location>
        <begin position="238"/>
        <end position="405"/>
    </location>
</feature>
<sequence length="715" mass="78484">EHAHRLARHAVPPGTLLGRRGDELLHLLRARPRRGALPLRRRRAGGAHRADRAHDAQLALLPAGRRAGPALRLPGPRAVRARGRPALQPEQAPHRPLRQGDRGRRGLQRRQHAALRPRRLPGRRPGARRRGLGRGDAQVPRGRPHLRLGGRPPAAPAVGRHGDLRDPRARLHEDPPRRARRPARDVRGPGVQARHRLHEGARGHRGRAAARPPHHRRVVPQRARADELLGLLVHRLPGAPRGLRRHGPHGRAGARVQGDGQGPAPRGHRGHPRRGLQPHRRRQPPRADALLQGRRQQGLLPPRPRRRALLHGLHGDGQLPERRPPQRPADDHGLPALLGAGVPRGRLPLRPGQRAGPRALRGRPAERVLRHDPPGPDPLPGQAHRRAVGRRPGRLPGGQLPHPVVGVERDLPRRHARLVARAGALRRLRRPPDGLGGPLRRRAQPVRVDQLHHRARRLHDARPRLLQREAQRGQPRGQQGRHGRQPLLELRGGGRDGRPGDPRPARAADPQPHDDARALPGDPDDPRRRRARAHPAGVEQRVVPGQRDLLVRLEGDGPLGGDVPVHQAPHRPAPPAPRLPPAGLPLRDERVHGPGRRVVVPPRGPADDPPRLGARRPARDHAVPQRGRDPVHDRPRGAHRGRLVPPAVQRPPRGAGVPPALPPLRDGVVARALHRRPRAAARRVARGAAGHREDARPVRDRPAAGRGARGGGCVV</sequence>
<evidence type="ECO:0000256" key="1">
    <source>
        <dbReference type="SAM" id="MobiDB-lite"/>
    </source>
</evidence>
<feature type="compositionally biased region" description="Basic and acidic residues" evidence="1">
    <location>
        <begin position="492"/>
        <end position="517"/>
    </location>
</feature>
<feature type="compositionally biased region" description="Basic residues" evidence="1">
    <location>
        <begin position="193"/>
        <end position="219"/>
    </location>
</feature>
<feature type="compositionally biased region" description="Basic and acidic residues" evidence="1">
    <location>
        <begin position="319"/>
        <end position="333"/>
    </location>
</feature>
<feature type="compositionally biased region" description="Low complexity" evidence="1">
    <location>
        <begin position="336"/>
        <end position="359"/>
    </location>
</feature>
<feature type="compositionally biased region" description="Basic residues" evidence="1">
    <location>
        <begin position="383"/>
        <end position="393"/>
    </location>
</feature>
<feature type="compositionally biased region" description="Basic and acidic residues" evidence="1">
    <location>
        <begin position="617"/>
        <end position="636"/>
    </location>
</feature>
<dbReference type="GO" id="GO:0120549">
    <property type="term" value="F:limit dextrin alpha-1,6-maltotetraose-hydrolase activity"/>
    <property type="evidence" value="ECO:0007669"/>
    <property type="project" value="UniProtKB-EC"/>
</dbReference>
<feature type="compositionally biased region" description="Pro residues" evidence="1">
    <location>
        <begin position="571"/>
        <end position="583"/>
    </location>
</feature>
<feature type="region of interest" description="Disordered" evidence="1">
    <location>
        <begin position="61"/>
        <end position="220"/>
    </location>
</feature>
<keyword evidence="2" id="KW-0326">Glycosidase</keyword>
<protein>
    <submittedName>
        <fullName evidence="2">GH13_11 / GH13 / GH13_13 / GH13_10 / CBM 48 / GH13_36</fullName>
        <ecNumber evidence="2">3.2.1.196</ecNumber>
    </submittedName>
</protein>
<accession>A0A6J4RH21</accession>
<feature type="compositionally biased region" description="Basic residues" evidence="1">
    <location>
        <begin position="105"/>
        <end position="132"/>
    </location>
</feature>
<feature type="non-terminal residue" evidence="2">
    <location>
        <position position="1"/>
    </location>
</feature>
<feature type="compositionally biased region" description="Basic and acidic residues" evidence="1">
    <location>
        <begin position="160"/>
        <end position="187"/>
    </location>
</feature>
<feature type="region of interest" description="Disordered" evidence="1">
    <location>
        <begin position="428"/>
        <end position="715"/>
    </location>
</feature>
<feature type="compositionally biased region" description="Basic and acidic residues" evidence="1">
    <location>
        <begin position="690"/>
        <end position="703"/>
    </location>
</feature>
<reference evidence="2" key="1">
    <citation type="submission" date="2020-02" db="EMBL/GenBank/DDBJ databases">
        <authorList>
            <person name="Meier V. D."/>
        </authorList>
    </citation>
    <scope>NUCLEOTIDE SEQUENCE</scope>
    <source>
        <strain evidence="2">AVDCRST_MAG13</strain>
    </source>
</reference>
<gene>
    <name evidence="2" type="ORF">AVDCRST_MAG13-652</name>
</gene>
<feature type="compositionally biased region" description="Low complexity" evidence="1">
    <location>
        <begin position="69"/>
        <end position="78"/>
    </location>
</feature>
<keyword evidence="2" id="KW-0378">Hydrolase</keyword>
<dbReference type="EMBL" id="CADCVO010000095">
    <property type="protein sequence ID" value="CAA9473625.1"/>
    <property type="molecule type" value="Genomic_DNA"/>
</dbReference>
<dbReference type="EC" id="3.2.1.196" evidence="2"/>
<feature type="compositionally biased region" description="Basic residues" evidence="1">
    <location>
        <begin position="672"/>
        <end position="685"/>
    </location>
</feature>
<feature type="compositionally biased region" description="Basic and acidic residues" evidence="1">
    <location>
        <begin position="458"/>
        <end position="471"/>
    </location>
</feature>
<feature type="compositionally biased region" description="Basic residues" evidence="1">
    <location>
        <begin position="266"/>
        <end position="284"/>
    </location>
</feature>